<dbReference type="EMBL" id="HBUF01188399">
    <property type="protein sequence ID" value="CAG6657439.1"/>
    <property type="molecule type" value="Transcribed_RNA"/>
</dbReference>
<dbReference type="EMBL" id="HBUF01070856">
    <property type="protein sequence ID" value="CAG6629467.1"/>
    <property type="molecule type" value="Transcribed_RNA"/>
</dbReference>
<dbReference type="InterPro" id="IPR000206">
    <property type="entry name" value="Ribosomal_bL12"/>
</dbReference>
<dbReference type="InterPro" id="IPR013823">
    <property type="entry name" value="Ribosomal_bL12_C"/>
</dbReference>
<dbReference type="GO" id="GO:0003729">
    <property type="term" value="F:mRNA binding"/>
    <property type="evidence" value="ECO:0007669"/>
    <property type="project" value="TreeGrafter"/>
</dbReference>
<dbReference type="GO" id="GO:0003735">
    <property type="term" value="F:structural constituent of ribosome"/>
    <property type="evidence" value="ECO:0007669"/>
    <property type="project" value="InterPro"/>
</dbReference>
<dbReference type="Pfam" id="PF16320">
    <property type="entry name" value="Ribosomal_L12_N"/>
    <property type="match status" value="1"/>
</dbReference>
<dbReference type="EMBL" id="HBUF01188396">
    <property type="protein sequence ID" value="CAG6657433.1"/>
    <property type="molecule type" value="Transcribed_RNA"/>
</dbReference>
<evidence type="ECO:0000256" key="1">
    <source>
        <dbReference type="ARBA" id="ARBA00007197"/>
    </source>
</evidence>
<dbReference type="Pfam" id="PF00542">
    <property type="entry name" value="Ribosomal_L12"/>
    <property type="match status" value="1"/>
</dbReference>
<name>A0A8D8QCQ6_9HEMI</name>
<dbReference type="FunFam" id="3.30.1390.10:FF:000001">
    <property type="entry name" value="50S ribosomal protein L7/L12"/>
    <property type="match status" value="1"/>
</dbReference>
<dbReference type="EMBL" id="HBUF01188397">
    <property type="protein sequence ID" value="CAG6657435.1"/>
    <property type="molecule type" value="Transcribed_RNA"/>
</dbReference>
<feature type="domain" description="Large ribosomal subunit protein bL12 C-terminal" evidence="5">
    <location>
        <begin position="116"/>
        <end position="183"/>
    </location>
</feature>
<evidence type="ECO:0000313" key="7">
    <source>
        <dbReference type="EMBL" id="CAG6629466.1"/>
    </source>
</evidence>
<dbReference type="GO" id="GO:0005762">
    <property type="term" value="C:mitochondrial large ribosomal subunit"/>
    <property type="evidence" value="ECO:0007669"/>
    <property type="project" value="TreeGrafter"/>
</dbReference>
<feature type="region of interest" description="Disordered" evidence="4">
    <location>
        <begin position="27"/>
        <end position="53"/>
    </location>
</feature>
<dbReference type="Gene3D" id="1.20.5.710">
    <property type="entry name" value="Single helix bin"/>
    <property type="match status" value="1"/>
</dbReference>
<dbReference type="PANTHER" id="PTHR45987">
    <property type="entry name" value="39S RIBOSOMAL PROTEIN L12"/>
    <property type="match status" value="1"/>
</dbReference>
<comment type="similarity">
    <text evidence="1">Belongs to the bacterial ribosomal protein bL12 family.</text>
</comment>
<dbReference type="GO" id="GO:0006412">
    <property type="term" value="P:translation"/>
    <property type="evidence" value="ECO:0007669"/>
    <property type="project" value="InterPro"/>
</dbReference>
<accession>A0A8D8QCQ6</accession>
<feature type="domain" description="Large ribosomal subunit protein bL12 oligomerization" evidence="6">
    <location>
        <begin position="55"/>
        <end position="101"/>
    </location>
</feature>
<dbReference type="EMBL" id="HBUF01070855">
    <property type="protein sequence ID" value="CAG6629466.1"/>
    <property type="molecule type" value="Transcribed_RNA"/>
</dbReference>
<dbReference type="SUPFAM" id="SSF54736">
    <property type="entry name" value="ClpS-like"/>
    <property type="match status" value="1"/>
</dbReference>
<evidence type="ECO:0000256" key="2">
    <source>
        <dbReference type="ARBA" id="ARBA00022980"/>
    </source>
</evidence>
<keyword evidence="3" id="KW-0687">Ribonucleoprotein</keyword>
<dbReference type="PANTHER" id="PTHR45987:SF4">
    <property type="entry name" value="LARGE RIBOSOMAL SUBUNIT PROTEIN BL12M"/>
    <property type="match status" value="1"/>
</dbReference>
<dbReference type="EMBL" id="HBUF01070853">
    <property type="protein sequence ID" value="CAG6629464.1"/>
    <property type="molecule type" value="Transcribed_RNA"/>
</dbReference>
<evidence type="ECO:0000256" key="4">
    <source>
        <dbReference type="SAM" id="MobiDB-lite"/>
    </source>
</evidence>
<dbReference type="InterPro" id="IPR036235">
    <property type="entry name" value="Ribosomal_bL12_oligo_N_sf"/>
</dbReference>
<proteinExistence type="inferred from homology"/>
<dbReference type="EMBL" id="HBUF01070854">
    <property type="protein sequence ID" value="CAG6629465.1"/>
    <property type="molecule type" value="Transcribed_RNA"/>
</dbReference>
<dbReference type="InterPro" id="IPR014719">
    <property type="entry name" value="Ribosomal_bL12_C/ClpS-like"/>
</dbReference>
<dbReference type="InterPro" id="IPR008932">
    <property type="entry name" value="Ribosomal_bL12_oligo"/>
</dbReference>
<evidence type="ECO:0000259" key="6">
    <source>
        <dbReference type="Pfam" id="PF16320"/>
    </source>
</evidence>
<keyword evidence="2 7" id="KW-0689">Ribosomal protein</keyword>
<reference evidence="7" key="1">
    <citation type="submission" date="2021-05" db="EMBL/GenBank/DDBJ databases">
        <authorList>
            <person name="Alioto T."/>
            <person name="Alioto T."/>
            <person name="Gomez Garrido J."/>
        </authorList>
    </citation>
    <scope>NUCLEOTIDE SEQUENCE</scope>
</reference>
<sequence>MCALRLTARPFHLSFIRHISKSVAAQTSTEAVSSSQEPPMPIPSPDGNEKSYSPKITKLANDISGLSLLECADLSSLLKKQLNLPDAPMMAMGAFAAAPAAAPVEEEEEKVVQSLFTVKLVKFDDKQKVPLIKEIKTLIEGMNLVQAKKFVESAPAVIKADVTKEEAEALKITIAKVGGEVSVE</sequence>
<feature type="compositionally biased region" description="Polar residues" evidence="4">
    <location>
        <begin position="27"/>
        <end position="37"/>
    </location>
</feature>
<dbReference type="AlphaFoldDB" id="A0A8D8QCQ6"/>
<dbReference type="Gene3D" id="3.30.1390.10">
    <property type="match status" value="1"/>
</dbReference>
<organism evidence="7">
    <name type="scientific">Cacopsylla melanoneura</name>
    <dbReference type="NCBI Taxonomy" id="428564"/>
    <lineage>
        <taxon>Eukaryota</taxon>
        <taxon>Metazoa</taxon>
        <taxon>Ecdysozoa</taxon>
        <taxon>Arthropoda</taxon>
        <taxon>Hexapoda</taxon>
        <taxon>Insecta</taxon>
        <taxon>Pterygota</taxon>
        <taxon>Neoptera</taxon>
        <taxon>Paraneoptera</taxon>
        <taxon>Hemiptera</taxon>
        <taxon>Sternorrhyncha</taxon>
        <taxon>Psylloidea</taxon>
        <taxon>Psyllidae</taxon>
        <taxon>Psyllinae</taxon>
        <taxon>Cacopsylla</taxon>
    </lineage>
</organism>
<dbReference type="EMBL" id="HBUF01188398">
    <property type="protein sequence ID" value="CAG6657437.1"/>
    <property type="molecule type" value="Transcribed_RNA"/>
</dbReference>
<dbReference type="SUPFAM" id="SSF48300">
    <property type="entry name" value="Ribosomal protein L7/12, oligomerisation (N-terminal) domain"/>
    <property type="match status" value="1"/>
</dbReference>
<protein>
    <submittedName>
        <fullName evidence="7">39S ribosomal protein L12, mitochondrial</fullName>
    </submittedName>
</protein>
<evidence type="ECO:0000256" key="3">
    <source>
        <dbReference type="ARBA" id="ARBA00023274"/>
    </source>
</evidence>
<evidence type="ECO:0000259" key="5">
    <source>
        <dbReference type="Pfam" id="PF00542"/>
    </source>
</evidence>